<dbReference type="CDD" id="cd00143">
    <property type="entry name" value="PP2Cc"/>
    <property type="match status" value="1"/>
</dbReference>
<dbReference type="InterPro" id="IPR001932">
    <property type="entry name" value="PPM-type_phosphatase-like_dom"/>
</dbReference>
<proteinExistence type="predicted"/>
<evidence type="ECO:0000313" key="3">
    <source>
        <dbReference type="Proteomes" id="UP000315010"/>
    </source>
</evidence>
<evidence type="ECO:0000313" key="2">
    <source>
        <dbReference type="EMBL" id="TWT82134.1"/>
    </source>
</evidence>
<keyword evidence="2" id="KW-0378">Hydrolase</keyword>
<dbReference type="InterPro" id="IPR036457">
    <property type="entry name" value="PPM-type-like_dom_sf"/>
</dbReference>
<dbReference type="PROSITE" id="PS51746">
    <property type="entry name" value="PPM_2"/>
    <property type="match status" value="1"/>
</dbReference>
<dbReference type="EMBL" id="SJPJ01000001">
    <property type="protein sequence ID" value="TWT82134.1"/>
    <property type="molecule type" value="Genomic_DNA"/>
</dbReference>
<name>A0A5C5Z4B3_9BACT</name>
<dbReference type="SMART" id="SM00332">
    <property type="entry name" value="PP2Cc"/>
    <property type="match status" value="1"/>
</dbReference>
<accession>A0A5C5Z4B3</accession>
<gene>
    <name evidence="2" type="primary">stp_2</name>
    <name evidence="2" type="ORF">CA13_35950</name>
</gene>
<dbReference type="SMART" id="SM00331">
    <property type="entry name" value="PP2C_SIG"/>
    <property type="match status" value="1"/>
</dbReference>
<dbReference type="InterPro" id="IPR015655">
    <property type="entry name" value="PP2C"/>
</dbReference>
<feature type="domain" description="PPM-type phosphatase" evidence="1">
    <location>
        <begin position="4"/>
        <end position="285"/>
    </location>
</feature>
<dbReference type="PANTHER" id="PTHR13832">
    <property type="entry name" value="PROTEIN PHOSPHATASE 2C"/>
    <property type="match status" value="1"/>
</dbReference>
<dbReference type="Proteomes" id="UP000315010">
    <property type="component" value="Unassembled WGS sequence"/>
</dbReference>
<dbReference type="GO" id="GO:0004722">
    <property type="term" value="F:protein serine/threonine phosphatase activity"/>
    <property type="evidence" value="ECO:0007669"/>
    <property type="project" value="UniProtKB-EC"/>
</dbReference>
<evidence type="ECO:0000259" key="1">
    <source>
        <dbReference type="PROSITE" id="PS51746"/>
    </source>
</evidence>
<dbReference type="AlphaFoldDB" id="A0A5C5Z4B3"/>
<comment type="caution">
    <text evidence="2">The sequence shown here is derived from an EMBL/GenBank/DDBJ whole genome shotgun (WGS) entry which is preliminary data.</text>
</comment>
<dbReference type="Gene3D" id="3.60.40.10">
    <property type="entry name" value="PPM-type phosphatase domain"/>
    <property type="match status" value="1"/>
</dbReference>
<dbReference type="EC" id="3.1.3.16" evidence="2"/>
<dbReference type="PANTHER" id="PTHR13832:SF860">
    <property type="entry name" value="PROTEIN PHOSPHATASE PHPP"/>
    <property type="match status" value="1"/>
</dbReference>
<protein>
    <submittedName>
        <fullName evidence="2">Serine/threonine phosphatase stp</fullName>
        <ecNumber evidence="2">3.1.3.16</ecNumber>
    </submittedName>
</protein>
<dbReference type="RefSeq" id="WP_419194457.1">
    <property type="nucleotide sequence ID" value="NZ_SJPJ01000001.1"/>
</dbReference>
<organism evidence="2 3">
    <name type="scientific">Novipirellula herctigrandis</name>
    <dbReference type="NCBI Taxonomy" id="2527986"/>
    <lineage>
        <taxon>Bacteria</taxon>
        <taxon>Pseudomonadati</taxon>
        <taxon>Planctomycetota</taxon>
        <taxon>Planctomycetia</taxon>
        <taxon>Pirellulales</taxon>
        <taxon>Pirellulaceae</taxon>
        <taxon>Novipirellula</taxon>
    </lineage>
</organism>
<keyword evidence="3" id="KW-1185">Reference proteome</keyword>
<sequence>MVIVTSGQSDIGQVRDVNQDRFLIAELRGAVKVSSTNLAMKPSNTFYGNSIGEALFVADGMGGHAAGERASQLAVEFLAEHLIEAVQPSFANEVKSLNDASSGNGHPRESTFINRLVWLMRLAHAKILRESETKLEHRGMGTTFTMAYIELPRMIVLHAGDSRCYLIRDGEAKPITTDHTLAHKMVESGELAPEDEAKSRWSNVLWNVLGGQIEGELVTQVETVDLCDGDAVVLCSDGLHRYIDDAMLAMTVAEGDDPASICEELVRLANEAGGDDNITVTVSLIRQSRKSTGQTTLVEDGTIDDTATGHGEFDSFILEEGFLGSLGEMDTTMDDTISE</sequence>
<dbReference type="SUPFAM" id="SSF81606">
    <property type="entry name" value="PP2C-like"/>
    <property type="match status" value="1"/>
</dbReference>
<dbReference type="Pfam" id="PF13672">
    <property type="entry name" value="PP2C_2"/>
    <property type="match status" value="1"/>
</dbReference>
<reference evidence="2 3" key="1">
    <citation type="submission" date="2019-02" db="EMBL/GenBank/DDBJ databases">
        <title>Deep-cultivation of Planctomycetes and their phenomic and genomic characterization uncovers novel biology.</title>
        <authorList>
            <person name="Wiegand S."/>
            <person name="Jogler M."/>
            <person name="Boedeker C."/>
            <person name="Pinto D."/>
            <person name="Vollmers J."/>
            <person name="Rivas-Marin E."/>
            <person name="Kohn T."/>
            <person name="Peeters S.H."/>
            <person name="Heuer A."/>
            <person name="Rast P."/>
            <person name="Oberbeckmann S."/>
            <person name="Bunk B."/>
            <person name="Jeske O."/>
            <person name="Meyerdierks A."/>
            <person name="Storesund J.E."/>
            <person name="Kallscheuer N."/>
            <person name="Luecker S."/>
            <person name="Lage O.M."/>
            <person name="Pohl T."/>
            <person name="Merkel B.J."/>
            <person name="Hornburger P."/>
            <person name="Mueller R.-W."/>
            <person name="Bruemmer F."/>
            <person name="Labrenz M."/>
            <person name="Spormann A.M."/>
            <person name="Op Den Camp H."/>
            <person name="Overmann J."/>
            <person name="Amann R."/>
            <person name="Jetten M.S.M."/>
            <person name="Mascher T."/>
            <person name="Medema M.H."/>
            <person name="Devos D.P."/>
            <person name="Kaster A.-K."/>
            <person name="Ovreas L."/>
            <person name="Rohde M."/>
            <person name="Galperin M.Y."/>
            <person name="Jogler C."/>
        </authorList>
    </citation>
    <scope>NUCLEOTIDE SEQUENCE [LARGE SCALE GENOMIC DNA]</scope>
    <source>
        <strain evidence="2 3">CA13</strain>
    </source>
</reference>